<dbReference type="InterPro" id="IPR051477">
    <property type="entry name" value="Expansin_CellWall"/>
</dbReference>
<keyword evidence="5" id="KW-1185">Reference proteome</keyword>
<feature type="signal peptide" evidence="3">
    <location>
        <begin position="1"/>
        <end position="20"/>
    </location>
</feature>
<feature type="region of interest" description="Disordered" evidence="2">
    <location>
        <begin position="70"/>
        <end position="90"/>
    </location>
</feature>
<feature type="compositionally biased region" description="Polar residues" evidence="2">
    <location>
        <begin position="70"/>
        <end position="87"/>
    </location>
</feature>
<gene>
    <name evidence="4" type="ORF">F5878DRAFT_631655</name>
</gene>
<dbReference type="SUPFAM" id="SSF50685">
    <property type="entry name" value="Barwin-like endoglucanases"/>
    <property type="match status" value="1"/>
</dbReference>
<organism evidence="4 5">
    <name type="scientific">Lentinula raphanica</name>
    <dbReference type="NCBI Taxonomy" id="153919"/>
    <lineage>
        <taxon>Eukaryota</taxon>
        <taxon>Fungi</taxon>
        <taxon>Dikarya</taxon>
        <taxon>Basidiomycota</taxon>
        <taxon>Agaricomycotina</taxon>
        <taxon>Agaricomycetes</taxon>
        <taxon>Agaricomycetidae</taxon>
        <taxon>Agaricales</taxon>
        <taxon>Marasmiineae</taxon>
        <taxon>Omphalotaceae</taxon>
        <taxon>Lentinula</taxon>
    </lineage>
</organism>
<protein>
    <recommendedName>
        <fullName evidence="6">RlpA-like protein double-psi beta-barrel domain-containing protein</fullName>
    </recommendedName>
</protein>
<feature type="chain" id="PRO_5041459577" description="RlpA-like protein double-psi beta-barrel domain-containing protein" evidence="3">
    <location>
        <begin position="21"/>
        <end position="232"/>
    </location>
</feature>
<proteinExistence type="predicted"/>
<evidence type="ECO:0000313" key="5">
    <source>
        <dbReference type="Proteomes" id="UP001163846"/>
    </source>
</evidence>
<dbReference type="PANTHER" id="PTHR31836:SF22">
    <property type="entry name" value="RLPA-LIKE PROTEIN DOUBLE-PSI BETA-BARREL DOMAIN-CONTAINING PROTEIN"/>
    <property type="match status" value="1"/>
</dbReference>
<keyword evidence="1 3" id="KW-0732">Signal</keyword>
<evidence type="ECO:0000256" key="1">
    <source>
        <dbReference type="ARBA" id="ARBA00022729"/>
    </source>
</evidence>
<name>A0AA38U864_9AGAR</name>
<evidence type="ECO:0000256" key="2">
    <source>
        <dbReference type="SAM" id="MobiDB-lite"/>
    </source>
</evidence>
<dbReference type="EMBL" id="MU806605">
    <property type="protein sequence ID" value="KAJ3833956.1"/>
    <property type="molecule type" value="Genomic_DNA"/>
</dbReference>
<comment type="caution">
    <text evidence="4">The sequence shown here is derived from an EMBL/GenBank/DDBJ whole genome shotgun (WGS) entry which is preliminary data.</text>
</comment>
<dbReference type="Proteomes" id="UP001163846">
    <property type="component" value="Unassembled WGS sequence"/>
</dbReference>
<dbReference type="PANTHER" id="PTHR31836">
    <property type="match status" value="1"/>
</dbReference>
<evidence type="ECO:0000256" key="3">
    <source>
        <dbReference type="SAM" id="SignalP"/>
    </source>
</evidence>
<dbReference type="CDD" id="cd22191">
    <property type="entry name" value="DPBB_RlpA_EXP_N-like"/>
    <property type="match status" value="1"/>
</dbReference>
<reference evidence="4" key="1">
    <citation type="submission" date="2022-08" db="EMBL/GenBank/DDBJ databases">
        <authorList>
            <consortium name="DOE Joint Genome Institute"/>
            <person name="Min B."/>
            <person name="Riley R."/>
            <person name="Sierra-Patev S."/>
            <person name="Naranjo-Ortiz M."/>
            <person name="Looney B."/>
            <person name="Konkel Z."/>
            <person name="Slot J.C."/>
            <person name="Sakamoto Y."/>
            <person name="Steenwyk J.L."/>
            <person name="Rokas A."/>
            <person name="Carro J."/>
            <person name="Camarero S."/>
            <person name="Ferreira P."/>
            <person name="Molpeceres G."/>
            <person name="Ruiz-Duenas F.J."/>
            <person name="Serrano A."/>
            <person name="Henrissat B."/>
            <person name="Drula E."/>
            <person name="Hughes K.W."/>
            <person name="Mata J.L."/>
            <person name="Ishikawa N.K."/>
            <person name="Vargas-Isla R."/>
            <person name="Ushijima S."/>
            <person name="Smith C.A."/>
            <person name="Ahrendt S."/>
            <person name="Andreopoulos W."/>
            <person name="He G."/>
            <person name="Labutti K."/>
            <person name="Lipzen A."/>
            <person name="Ng V."/>
            <person name="Sandor L."/>
            <person name="Barry K."/>
            <person name="Martinez A.T."/>
            <person name="Xiao Y."/>
            <person name="Gibbons J.G."/>
            <person name="Terashima K."/>
            <person name="Hibbett D.S."/>
            <person name="Grigoriev I.V."/>
        </authorList>
    </citation>
    <scope>NUCLEOTIDE SEQUENCE</scope>
    <source>
        <strain evidence="4">TFB9207</strain>
    </source>
</reference>
<dbReference type="InterPro" id="IPR036908">
    <property type="entry name" value="RlpA-like_sf"/>
</dbReference>
<accession>A0AA38U864</accession>
<evidence type="ECO:0008006" key="6">
    <source>
        <dbReference type="Google" id="ProtNLM"/>
    </source>
</evidence>
<dbReference type="AlphaFoldDB" id="A0AA38U864"/>
<dbReference type="Gene3D" id="2.40.40.10">
    <property type="entry name" value="RlpA-like domain"/>
    <property type="match status" value="1"/>
</dbReference>
<sequence>MSRPVALLIVSIFLVSFTFSLPGASSSIIRRTSNLPAKSSRDYRKAHSLGDYHNFDPRDGWTTFNATTFPGSNSSTLEPRANKTQTNGEKKKAKVSDITDLALKSLSKFIGVTITWYTGHDLLNPSCWANSEWTPTDESFVSALTLDGWETKPKCFDFLELCNGPQKCVFVRVVDSCAGCAVGSKHVDLTKAAFSQLASLDEGTLSVNMRLATSPNEAEWQPALWGPLTHGK</sequence>
<evidence type="ECO:0000313" key="4">
    <source>
        <dbReference type="EMBL" id="KAJ3833956.1"/>
    </source>
</evidence>